<gene>
    <name evidence="1" type="ORF">A1O7_07485</name>
</gene>
<organism evidence="1 2">
    <name type="scientific">Cladophialophora yegresii CBS 114405</name>
    <dbReference type="NCBI Taxonomy" id="1182544"/>
    <lineage>
        <taxon>Eukaryota</taxon>
        <taxon>Fungi</taxon>
        <taxon>Dikarya</taxon>
        <taxon>Ascomycota</taxon>
        <taxon>Pezizomycotina</taxon>
        <taxon>Eurotiomycetes</taxon>
        <taxon>Chaetothyriomycetidae</taxon>
        <taxon>Chaetothyriales</taxon>
        <taxon>Herpotrichiellaceae</taxon>
        <taxon>Cladophialophora</taxon>
    </lineage>
</organism>
<accession>W9VY29</accession>
<sequence length="326" mass="34139">MAAAATQTAAWNNLKGFKSPDILRRSDQATKASLANLAMDFAAALPPDVSLLSGGLRDEFTNIASAMFALSVCDSGLNLTAACAGLGTAQTKLELLQSWYNPDNIESVVCFCSIYGYDFGTTRQQLYANLYAALIGVLAAADVTTERGQICDTLGLFNRTGGSLGIDTQLYHDLVCSNIPSATPTTPIWYGPTPIVPYVTNNMTTWGTPTSWAPNMTITGTGILTSLAPNMTVLPGTGISGWNGTGNGSTWGPPLGTIGSDWSLTVNTQTNWTDSQPTGTGAASEAGATASNATLIAARTPRGPNAMPFYPAVSTPTQRPGLFKRY</sequence>
<name>W9VY29_9EURO</name>
<dbReference type="Proteomes" id="UP000019473">
    <property type="component" value="Unassembled WGS sequence"/>
</dbReference>
<dbReference type="OrthoDB" id="4116414at2759"/>
<proteinExistence type="predicted"/>
<keyword evidence="2" id="KW-1185">Reference proteome</keyword>
<dbReference type="AlphaFoldDB" id="W9VY29"/>
<dbReference type="GeneID" id="19182060"/>
<reference evidence="1 2" key="1">
    <citation type="submission" date="2013-03" db="EMBL/GenBank/DDBJ databases">
        <title>The Genome Sequence of Cladophialophora yegresii CBS 114405.</title>
        <authorList>
            <consortium name="The Broad Institute Genomics Platform"/>
            <person name="Cuomo C."/>
            <person name="de Hoog S."/>
            <person name="Gorbushina A."/>
            <person name="Walker B."/>
            <person name="Young S.K."/>
            <person name="Zeng Q."/>
            <person name="Gargeya S."/>
            <person name="Fitzgerald M."/>
            <person name="Haas B."/>
            <person name="Abouelleil A."/>
            <person name="Allen A.W."/>
            <person name="Alvarado L."/>
            <person name="Arachchi H.M."/>
            <person name="Berlin A.M."/>
            <person name="Chapman S.B."/>
            <person name="Gainer-Dewar J."/>
            <person name="Goldberg J."/>
            <person name="Griggs A."/>
            <person name="Gujja S."/>
            <person name="Hansen M."/>
            <person name="Howarth C."/>
            <person name="Imamovic A."/>
            <person name="Ireland A."/>
            <person name="Larimer J."/>
            <person name="McCowan C."/>
            <person name="Murphy C."/>
            <person name="Pearson M."/>
            <person name="Poon T.W."/>
            <person name="Priest M."/>
            <person name="Roberts A."/>
            <person name="Saif S."/>
            <person name="Shea T."/>
            <person name="Sisk P."/>
            <person name="Sykes S."/>
            <person name="Wortman J."/>
            <person name="Nusbaum C."/>
            <person name="Birren B."/>
        </authorList>
    </citation>
    <scope>NUCLEOTIDE SEQUENCE [LARGE SCALE GENOMIC DNA]</scope>
    <source>
        <strain evidence="1 2">CBS 114405</strain>
    </source>
</reference>
<dbReference type="EMBL" id="AMGW01000005">
    <property type="protein sequence ID" value="EXJ57141.1"/>
    <property type="molecule type" value="Genomic_DNA"/>
</dbReference>
<comment type="caution">
    <text evidence="1">The sequence shown here is derived from an EMBL/GenBank/DDBJ whole genome shotgun (WGS) entry which is preliminary data.</text>
</comment>
<evidence type="ECO:0000313" key="2">
    <source>
        <dbReference type="Proteomes" id="UP000019473"/>
    </source>
</evidence>
<dbReference type="RefSeq" id="XP_007759675.1">
    <property type="nucleotide sequence ID" value="XM_007761485.1"/>
</dbReference>
<dbReference type="HOGENOM" id="CLU_043050_0_0_1"/>
<dbReference type="eggNOG" id="ENOG502RARJ">
    <property type="taxonomic scope" value="Eukaryota"/>
</dbReference>
<protein>
    <submittedName>
        <fullName evidence="1">Uncharacterized protein</fullName>
    </submittedName>
</protein>
<evidence type="ECO:0000313" key="1">
    <source>
        <dbReference type="EMBL" id="EXJ57141.1"/>
    </source>
</evidence>
<dbReference type="VEuPathDB" id="FungiDB:A1O7_07485"/>